<organism evidence="7 9">
    <name type="scientific">Finegoldia magna</name>
    <name type="common">Peptostreptococcus magnus</name>
    <dbReference type="NCBI Taxonomy" id="1260"/>
    <lineage>
        <taxon>Bacteria</taxon>
        <taxon>Bacillati</taxon>
        <taxon>Bacillota</taxon>
        <taxon>Tissierellia</taxon>
        <taxon>Tissierellales</taxon>
        <taxon>Peptoniphilaceae</taxon>
        <taxon>Finegoldia</taxon>
    </lineage>
</organism>
<accession>A0A233V852</accession>
<evidence type="ECO:0000313" key="7">
    <source>
        <dbReference type="EMBL" id="OXZ28577.1"/>
    </source>
</evidence>
<dbReference type="InterPro" id="IPR005322">
    <property type="entry name" value="Peptidase_C69"/>
</dbReference>
<dbReference type="AlphaFoldDB" id="A0A233V852"/>
<dbReference type="EMBL" id="NDYC01000009">
    <property type="protein sequence ID" value="OXZ28577.1"/>
    <property type="molecule type" value="Genomic_DNA"/>
</dbReference>
<keyword evidence="5 6" id="KW-0224">Dipeptidase</keyword>
<evidence type="ECO:0000256" key="2">
    <source>
        <dbReference type="ARBA" id="ARBA00007225"/>
    </source>
</evidence>
<dbReference type="Gene3D" id="3.60.60.10">
    <property type="entry name" value="Penicillin V Acylase, Chain A"/>
    <property type="match status" value="1"/>
</dbReference>
<evidence type="ECO:0000256" key="6">
    <source>
        <dbReference type="RuleBase" id="RU364089"/>
    </source>
</evidence>
<comment type="caution">
    <text evidence="7">The sequence shown here is derived from an EMBL/GenBank/DDBJ whole genome shotgun (WGS) entry which is preliminary data.</text>
</comment>
<dbReference type="EMBL" id="NDYE01000005">
    <property type="protein sequence ID" value="OXZ33751.1"/>
    <property type="molecule type" value="Genomic_DNA"/>
</dbReference>
<evidence type="ECO:0000256" key="1">
    <source>
        <dbReference type="ARBA" id="ARBA00001670"/>
    </source>
</evidence>
<reference evidence="7" key="1">
    <citation type="journal article" date="2017" name="J. Clin. Microbiol.">
        <title>Finegoldia magna Isolated from Orthopedic Joint Implant-Associated Infections.</title>
        <authorList>
            <person name="Soderquist B."/>
            <person name="Bjorklund S."/>
            <person name="Hellmark B."/>
            <person name="Jensen A."/>
            <person name="Bruggemann H."/>
        </authorList>
    </citation>
    <scope>NUCLEOTIDE SEQUENCE</scope>
    <source>
        <strain evidence="8">12T273</strain>
        <strain evidence="7">CCUG 54800</strain>
    </source>
</reference>
<dbReference type="InterPro" id="IPR047804">
    <property type="entry name" value="C69_dipept_A-like"/>
</dbReference>
<evidence type="ECO:0000313" key="9">
    <source>
        <dbReference type="Proteomes" id="UP000215413"/>
    </source>
</evidence>
<evidence type="ECO:0000256" key="4">
    <source>
        <dbReference type="ARBA" id="ARBA00022801"/>
    </source>
</evidence>
<sequence>MACTTLLVGKEASFDGSTIISRSEDSPSGIFTAKRFIVVKPEDQPRKYESVLSGCKVDLPDNPMRYTALPNSDTFEGDWAASGVNEKNISMSATETITTNPRVQGADPLIQYPTKEEKCGGIGEEDFVTLVLPYINSAREGVERLGKLLEEHGTYESNGIAFQDVDEIWWLETIGGHHWMARRVPDDAYVVMPNQLGIDYFDFDDAYGEQNEFMCSKDLKEWSEKHHLFLDQEDYVNPRLAYGSHDHSDHTYNTPRAWIMLRYFNPNTLIWDGVDADFTPESDDLPWAMVPERKITVEDMKTILSSHYEGTPYDCYAKHGDPNYRGMYRPLGISRDNVTHFTQIRPYAPEEIRAIQWLSFGSNAFNAAVAFYANVETTPSYVADQVVKATSENFYWANRIIAALCDAHFNKTAIFIERYQGAVQSKSNEIINKYDEEFAKNSGNVHELLEKANQEMADFLKEKTDKLLHDVLFTASCEMKNGFARSDN</sequence>
<gene>
    <name evidence="7" type="ORF">B9N49_01380</name>
    <name evidence="8" type="ORF">B9N55_02460</name>
</gene>
<dbReference type="NCBIfam" id="NF033678">
    <property type="entry name" value="C69_fam_dipept"/>
    <property type="match status" value="1"/>
</dbReference>
<comment type="similarity">
    <text evidence="2 6">Belongs to the peptidase C69 family.</text>
</comment>
<dbReference type="EC" id="3.4.-.-" evidence="6"/>
<dbReference type="PANTHER" id="PTHR12994">
    <property type="entry name" value="SECERNIN"/>
    <property type="match status" value="1"/>
</dbReference>
<protein>
    <recommendedName>
        <fullName evidence="6">Dipeptidase</fullName>
        <ecNumber evidence="6">3.4.-.-</ecNumber>
    </recommendedName>
</protein>
<dbReference type="GO" id="GO:0070004">
    <property type="term" value="F:cysteine-type exopeptidase activity"/>
    <property type="evidence" value="ECO:0007669"/>
    <property type="project" value="InterPro"/>
</dbReference>
<reference evidence="9 10" key="2">
    <citation type="submission" date="2017-04" db="EMBL/GenBank/DDBJ databases">
        <title>Finegoldia magna isolated from orthopedic joint implant-associated infections.</title>
        <authorList>
            <person name="Bjorklund S."/>
            <person name="Bruggemann H."/>
            <person name="Jensen A."/>
            <person name="Hellmark B."/>
            <person name="Soderquist B."/>
        </authorList>
    </citation>
    <scope>NUCLEOTIDE SEQUENCE [LARGE SCALE GENOMIC DNA]</scope>
    <source>
        <strain evidence="10">12T273</strain>
        <strain evidence="9">CCUG 54800</strain>
    </source>
</reference>
<dbReference type="Proteomes" id="UP000215413">
    <property type="component" value="Unassembled WGS sequence"/>
</dbReference>
<dbReference type="GO" id="GO:0006508">
    <property type="term" value="P:proteolysis"/>
    <property type="evidence" value="ECO:0007669"/>
    <property type="project" value="UniProtKB-KW"/>
</dbReference>
<comment type="catalytic activity">
    <reaction evidence="1">
        <text>an L-aminoacyl-L-amino acid + H2O = 2 an L-alpha-amino acid</text>
        <dbReference type="Rhea" id="RHEA:48940"/>
        <dbReference type="ChEBI" id="CHEBI:15377"/>
        <dbReference type="ChEBI" id="CHEBI:59869"/>
        <dbReference type="ChEBI" id="CHEBI:77460"/>
        <dbReference type="EC" id="3.4.13.19"/>
    </reaction>
</comment>
<name>A0A233V852_FINMA</name>
<evidence type="ECO:0000313" key="10">
    <source>
        <dbReference type="Proteomes" id="UP000215546"/>
    </source>
</evidence>
<evidence type="ECO:0000313" key="8">
    <source>
        <dbReference type="EMBL" id="OXZ33751.1"/>
    </source>
</evidence>
<keyword evidence="4 6" id="KW-0378">Hydrolase</keyword>
<evidence type="ECO:0000256" key="3">
    <source>
        <dbReference type="ARBA" id="ARBA00022670"/>
    </source>
</evidence>
<dbReference type="RefSeq" id="WP_094205206.1">
    <property type="nucleotide sequence ID" value="NZ_AP031486.1"/>
</dbReference>
<proteinExistence type="inferred from homology"/>
<dbReference type="GO" id="GO:0016805">
    <property type="term" value="F:dipeptidase activity"/>
    <property type="evidence" value="ECO:0007669"/>
    <property type="project" value="UniProtKB-KW"/>
</dbReference>
<evidence type="ECO:0000256" key="5">
    <source>
        <dbReference type="ARBA" id="ARBA00022997"/>
    </source>
</evidence>
<keyword evidence="3 6" id="KW-0645">Protease</keyword>
<dbReference type="Pfam" id="PF03577">
    <property type="entry name" value="Peptidase_C69"/>
    <property type="match status" value="1"/>
</dbReference>
<dbReference type="Proteomes" id="UP000215546">
    <property type="component" value="Unassembled WGS sequence"/>
</dbReference>
<dbReference type="PANTHER" id="PTHR12994:SF17">
    <property type="entry name" value="LD30995P"/>
    <property type="match status" value="1"/>
</dbReference>